<name>A0A820A5V1_9BILA</name>
<dbReference type="Proteomes" id="UP000663881">
    <property type="component" value="Unassembled WGS sequence"/>
</dbReference>
<protein>
    <submittedName>
        <fullName evidence="1">Uncharacterized protein</fullName>
    </submittedName>
</protein>
<accession>A0A820A5V1</accession>
<dbReference type="AlphaFoldDB" id="A0A820A5V1"/>
<proteinExistence type="predicted"/>
<comment type="caution">
    <text evidence="1">The sequence shown here is derived from an EMBL/GenBank/DDBJ whole genome shotgun (WGS) entry which is preliminary data.</text>
</comment>
<feature type="non-terminal residue" evidence="1">
    <location>
        <position position="45"/>
    </location>
</feature>
<evidence type="ECO:0000313" key="2">
    <source>
        <dbReference type="Proteomes" id="UP000663881"/>
    </source>
</evidence>
<reference evidence="1" key="1">
    <citation type="submission" date="2021-02" db="EMBL/GenBank/DDBJ databases">
        <authorList>
            <person name="Nowell W R."/>
        </authorList>
    </citation>
    <scope>NUCLEOTIDE SEQUENCE</scope>
</reference>
<gene>
    <name evidence="1" type="ORF">OKA104_LOCUS39882</name>
</gene>
<sequence length="45" mass="5174">MNKNQEKRIFRDRVDAGCKLAAHPDLQKIKNLTSNEKSSYLVISL</sequence>
<dbReference type="EMBL" id="CAJOAY010008150">
    <property type="protein sequence ID" value="CAF4180681.1"/>
    <property type="molecule type" value="Genomic_DNA"/>
</dbReference>
<evidence type="ECO:0000313" key="1">
    <source>
        <dbReference type="EMBL" id="CAF4180681.1"/>
    </source>
</evidence>
<organism evidence="1 2">
    <name type="scientific">Adineta steineri</name>
    <dbReference type="NCBI Taxonomy" id="433720"/>
    <lineage>
        <taxon>Eukaryota</taxon>
        <taxon>Metazoa</taxon>
        <taxon>Spiralia</taxon>
        <taxon>Gnathifera</taxon>
        <taxon>Rotifera</taxon>
        <taxon>Eurotatoria</taxon>
        <taxon>Bdelloidea</taxon>
        <taxon>Adinetida</taxon>
        <taxon>Adinetidae</taxon>
        <taxon>Adineta</taxon>
    </lineage>
</organism>